<dbReference type="Pfam" id="PF07238">
    <property type="entry name" value="PilZ"/>
    <property type="match status" value="1"/>
</dbReference>
<dbReference type="Proteomes" id="UP000427769">
    <property type="component" value="Chromosome"/>
</dbReference>
<feature type="domain" description="PilZ" evidence="1">
    <location>
        <begin position="18"/>
        <end position="100"/>
    </location>
</feature>
<reference evidence="2 3" key="1">
    <citation type="submission" date="2019-11" db="EMBL/GenBank/DDBJ databases">
        <title>Comparative genomics of hydrocarbon-degrading Desulfosarcina strains.</title>
        <authorList>
            <person name="Watanabe M."/>
            <person name="Kojima H."/>
            <person name="Fukui M."/>
        </authorList>
    </citation>
    <scope>NUCLEOTIDE SEQUENCE [LARGE SCALE GENOMIC DNA]</scope>
    <source>
        <strain evidence="2 3">PP31</strain>
    </source>
</reference>
<dbReference type="Gene3D" id="2.40.10.220">
    <property type="entry name" value="predicted glycosyltransferase like domains"/>
    <property type="match status" value="1"/>
</dbReference>
<dbReference type="GO" id="GO:0035438">
    <property type="term" value="F:cyclic-di-GMP binding"/>
    <property type="evidence" value="ECO:0007669"/>
    <property type="project" value="InterPro"/>
</dbReference>
<keyword evidence="3" id="KW-1185">Reference proteome</keyword>
<evidence type="ECO:0000313" key="2">
    <source>
        <dbReference type="EMBL" id="BBO75429.1"/>
    </source>
</evidence>
<evidence type="ECO:0000259" key="1">
    <source>
        <dbReference type="Pfam" id="PF07238"/>
    </source>
</evidence>
<dbReference type="RefSeq" id="WP_155304352.1">
    <property type="nucleotide sequence ID" value="NZ_AP021875.1"/>
</dbReference>
<proteinExistence type="predicted"/>
<name>A0A5K7Z5D2_9BACT</name>
<dbReference type="InterPro" id="IPR009875">
    <property type="entry name" value="PilZ_domain"/>
</dbReference>
<dbReference type="AlphaFoldDB" id="A0A5K7Z5D2"/>
<dbReference type="EMBL" id="AP021875">
    <property type="protein sequence ID" value="BBO75429.1"/>
    <property type="molecule type" value="Genomic_DNA"/>
</dbReference>
<gene>
    <name evidence="2" type="ORF">DSCW_28460</name>
</gene>
<protein>
    <recommendedName>
        <fullName evidence="1">PilZ domain-containing protein</fullName>
    </recommendedName>
</protein>
<accession>A0A5K7Z5D2</accession>
<evidence type="ECO:0000313" key="3">
    <source>
        <dbReference type="Proteomes" id="UP000427769"/>
    </source>
</evidence>
<dbReference type="KEGG" id="dwd:DSCW_28460"/>
<sequence>MINKIATTAMNQQPDRKQRRFPRRAAYIIARYTVKEGTFRDIIKNIGATGIFVNTTRGVASGQPIELEFPVFEFENQIRVKGTVSRSSQKGFSVVFDQPIQGLICKEGHFPEIVHESDR</sequence>
<organism evidence="2 3">
    <name type="scientific">Desulfosarcina widdelii</name>
    <dbReference type="NCBI Taxonomy" id="947919"/>
    <lineage>
        <taxon>Bacteria</taxon>
        <taxon>Pseudomonadati</taxon>
        <taxon>Thermodesulfobacteriota</taxon>
        <taxon>Desulfobacteria</taxon>
        <taxon>Desulfobacterales</taxon>
        <taxon>Desulfosarcinaceae</taxon>
        <taxon>Desulfosarcina</taxon>
    </lineage>
</organism>
<dbReference type="OrthoDB" id="5420957at2"/>